<dbReference type="Pfam" id="PF00268">
    <property type="entry name" value="Ribonuc_red_sm"/>
    <property type="match status" value="1"/>
</dbReference>
<dbReference type="SUPFAM" id="SSF47240">
    <property type="entry name" value="Ferritin-like"/>
    <property type="match status" value="1"/>
</dbReference>
<proteinExistence type="predicted"/>
<dbReference type="GeneID" id="94197150"/>
<dbReference type="InterPro" id="IPR012348">
    <property type="entry name" value="RNR-like"/>
</dbReference>
<evidence type="ECO:0000313" key="2">
    <source>
        <dbReference type="EMBL" id="GIX65669.1"/>
    </source>
</evidence>
<dbReference type="GO" id="GO:0016491">
    <property type="term" value="F:oxidoreductase activity"/>
    <property type="evidence" value="ECO:0007669"/>
    <property type="project" value="InterPro"/>
</dbReference>
<dbReference type="GO" id="GO:0009263">
    <property type="term" value="P:deoxyribonucleotide biosynthetic process"/>
    <property type="evidence" value="ECO:0007669"/>
    <property type="project" value="InterPro"/>
</dbReference>
<dbReference type="InterPro" id="IPR000358">
    <property type="entry name" value="RNR_small_fam"/>
</dbReference>
<accession>A0AAV4M4C7</accession>
<dbReference type="RefSeq" id="XP_067717738.1">
    <property type="nucleotide sequence ID" value="XM_067861637.1"/>
</dbReference>
<sequence length="422" mass="44647">MYKEIENNFWAAENFRFANDSEGIAGFDPELRQCMVKLLGYHNKLDHSEAARPAAVTLDLLADTQLPEARAFYGFQVSYENIHSEVFGSMSIAVPGSCEVAEVGPRARARKRCAGQRQDRVAVRQVRLCRVLLPEGGSSVHFQVRVPVRLRRDERLPAEGGYIADLRVGNGGGGHGRGDPPEVRGGGAGAPEAAAVARGAASAAERGCGAGAGLLPERAPAGPHGTVRGCALAVREEQREPVPSGGGAGRGAPSGRGVRVAAAHDGQRDRVRGAGAAEQAQGYPRGGGDHRRNQLRRGLLSRRSVRNLRWPVDGPARASPRQLCNFVLVHIQGPRGVLCMMGLSAVDDGVSVLEHQLSEPSDGGGVFDGGDTGEVLVEPSFDPVVEDDSIFPVRLVGDAEGVVPSLLDLKIVNSRHGGRHVP</sequence>
<dbReference type="Gene3D" id="1.10.620.20">
    <property type="entry name" value="Ribonucleotide Reductase, subunit A"/>
    <property type="match status" value="1"/>
</dbReference>
<keyword evidence="3" id="KW-1185">Reference proteome</keyword>
<dbReference type="InterPro" id="IPR009078">
    <property type="entry name" value="Ferritin-like_SF"/>
</dbReference>
<dbReference type="EMBL" id="BPLF01000005">
    <property type="protein sequence ID" value="GIX65669.1"/>
    <property type="molecule type" value="Genomic_DNA"/>
</dbReference>
<feature type="region of interest" description="Disordered" evidence="1">
    <location>
        <begin position="236"/>
        <end position="293"/>
    </location>
</feature>
<name>A0AAV4M4C7_BABCB</name>
<dbReference type="AlphaFoldDB" id="A0AAV4M4C7"/>
<reference evidence="2 3" key="1">
    <citation type="submission" date="2021-06" db="EMBL/GenBank/DDBJ databases">
        <title>Genome sequence of Babesia caballi.</title>
        <authorList>
            <person name="Yamagishi J."/>
            <person name="Kidaka T."/>
            <person name="Ochi A."/>
        </authorList>
    </citation>
    <scope>NUCLEOTIDE SEQUENCE [LARGE SCALE GENOMIC DNA]</scope>
    <source>
        <strain evidence="2">USDA-D6B2</strain>
    </source>
</reference>
<feature type="compositionally biased region" description="Gly residues" evidence="1">
    <location>
        <begin position="244"/>
        <end position="254"/>
    </location>
</feature>
<comment type="caution">
    <text evidence="2">The sequence shown here is derived from an EMBL/GenBank/DDBJ whole genome shotgun (WGS) entry which is preliminary data.</text>
</comment>
<gene>
    <name evidence="2" type="ORF">BcabD6B2_51040</name>
</gene>
<feature type="region of interest" description="Disordered" evidence="1">
    <location>
        <begin position="167"/>
        <end position="191"/>
    </location>
</feature>
<protein>
    <submittedName>
        <fullName evidence="2">Ribonucleotide reductase small subunit, putative</fullName>
    </submittedName>
</protein>
<dbReference type="Proteomes" id="UP001497744">
    <property type="component" value="Unassembled WGS sequence"/>
</dbReference>
<evidence type="ECO:0000256" key="1">
    <source>
        <dbReference type="SAM" id="MobiDB-lite"/>
    </source>
</evidence>
<evidence type="ECO:0000313" key="3">
    <source>
        <dbReference type="Proteomes" id="UP001497744"/>
    </source>
</evidence>
<organism evidence="2 3">
    <name type="scientific">Babesia caballi</name>
    <dbReference type="NCBI Taxonomy" id="5871"/>
    <lineage>
        <taxon>Eukaryota</taxon>
        <taxon>Sar</taxon>
        <taxon>Alveolata</taxon>
        <taxon>Apicomplexa</taxon>
        <taxon>Aconoidasida</taxon>
        <taxon>Piroplasmida</taxon>
        <taxon>Babesiidae</taxon>
        <taxon>Babesia</taxon>
    </lineage>
</organism>